<accession>A0ABS3G635</accession>
<sequence>MKCSFPEKREGLTEWKAEIGDCVQDICSEALFPECSGFLLFQQETVECRGMG</sequence>
<reference evidence="1 2" key="1">
    <citation type="submission" date="2021-03" db="EMBL/GenBank/DDBJ databases">
        <title>Muricauda lutimaris sp. nov. and Muricauda ruestringensis sp. nov, two marine members of the Flavobacteriaceae isolated from deep sea sediments of Western Pacific.</title>
        <authorList>
            <person name="Zhao S."/>
            <person name="Liu R."/>
        </authorList>
    </citation>
    <scope>NUCLEOTIDE SEQUENCE [LARGE SCALE GENOMIC DNA]</scope>
    <source>
        <strain evidence="1 2">BC31-1-A7</strain>
    </source>
</reference>
<dbReference type="EMBL" id="JAFLNL010000007">
    <property type="protein sequence ID" value="MBO0354892.1"/>
    <property type="molecule type" value="Genomic_DNA"/>
</dbReference>
<proteinExistence type="predicted"/>
<evidence type="ECO:0000313" key="2">
    <source>
        <dbReference type="Proteomes" id="UP000664044"/>
    </source>
</evidence>
<dbReference type="Proteomes" id="UP000664044">
    <property type="component" value="Unassembled WGS sequence"/>
</dbReference>
<dbReference type="RefSeq" id="WP_207034516.1">
    <property type="nucleotide sequence ID" value="NZ_JAFLNL010000007.1"/>
</dbReference>
<comment type="caution">
    <text evidence="1">The sequence shown here is derived from an EMBL/GenBank/DDBJ whole genome shotgun (WGS) entry which is preliminary data.</text>
</comment>
<gene>
    <name evidence="1" type="ORF">J0656_12785</name>
</gene>
<organism evidence="1 2">
    <name type="scientific">Flagellimonas aurea</name>
    <dbReference type="NCBI Taxonomy" id="2915619"/>
    <lineage>
        <taxon>Bacteria</taxon>
        <taxon>Pseudomonadati</taxon>
        <taxon>Bacteroidota</taxon>
        <taxon>Flavobacteriia</taxon>
        <taxon>Flavobacteriales</taxon>
        <taxon>Flavobacteriaceae</taxon>
        <taxon>Flagellimonas</taxon>
    </lineage>
</organism>
<protein>
    <submittedName>
        <fullName evidence="1">Uncharacterized protein</fullName>
    </submittedName>
</protein>
<evidence type="ECO:0000313" key="1">
    <source>
        <dbReference type="EMBL" id="MBO0354892.1"/>
    </source>
</evidence>
<keyword evidence="2" id="KW-1185">Reference proteome</keyword>
<name>A0ABS3G635_9FLAO</name>